<keyword evidence="9" id="KW-1185">Reference proteome</keyword>
<evidence type="ECO:0000256" key="5">
    <source>
        <dbReference type="ARBA" id="ARBA00022989"/>
    </source>
</evidence>
<dbReference type="InterPro" id="IPR026082">
    <property type="entry name" value="ABCA"/>
</dbReference>
<gene>
    <name evidence="10" type="primary">LOC107218640</name>
</gene>
<evidence type="ECO:0000256" key="6">
    <source>
        <dbReference type="ARBA" id="ARBA00023136"/>
    </source>
</evidence>
<dbReference type="GeneID" id="107218640"/>
<feature type="domain" description="ABC transporter" evidence="8">
    <location>
        <begin position="3751"/>
        <end position="3982"/>
    </location>
</feature>
<evidence type="ECO:0000256" key="7">
    <source>
        <dbReference type="SAM" id="Phobius"/>
    </source>
</evidence>
<feature type="transmembrane region" description="Helical" evidence="7">
    <location>
        <begin position="3543"/>
        <end position="3569"/>
    </location>
</feature>
<dbReference type="GO" id="GO:0005319">
    <property type="term" value="F:lipid transporter activity"/>
    <property type="evidence" value="ECO:0007669"/>
    <property type="project" value="TreeGrafter"/>
</dbReference>
<dbReference type="GO" id="GO:0140359">
    <property type="term" value="F:ABC-type transporter activity"/>
    <property type="evidence" value="ECO:0007669"/>
    <property type="project" value="InterPro"/>
</dbReference>
<dbReference type="GO" id="GO:0005524">
    <property type="term" value="F:ATP binding"/>
    <property type="evidence" value="ECO:0007669"/>
    <property type="project" value="UniProtKB-KW"/>
</dbReference>
<dbReference type="PANTHER" id="PTHR19229">
    <property type="entry name" value="ATP-BINDING CASSETTE TRANSPORTER SUBFAMILY A ABCA"/>
    <property type="match status" value="1"/>
</dbReference>
<keyword evidence="3" id="KW-0547">Nucleotide-binding</keyword>
<feature type="transmembrane region" description="Helical" evidence="7">
    <location>
        <begin position="2697"/>
        <end position="2718"/>
    </location>
</feature>
<evidence type="ECO:0000259" key="8">
    <source>
        <dbReference type="PROSITE" id="PS50893"/>
    </source>
</evidence>
<name>A0A6J0BEB9_NEOLC</name>
<keyword evidence="6 7" id="KW-0472">Membrane</keyword>
<evidence type="ECO:0000256" key="1">
    <source>
        <dbReference type="ARBA" id="ARBA00004141"/>
    </source>
</evidence>
<dbReference type="OrthoDB" id="8061355at2759"/>
<dbReference type="InterPro" id="IPR013525">
    <property type="entry name" value="ABC2_TM"/>
</dbReference>
<feature type="transmembrane region" description="Helical" evidence="7">
    <location>
        <begin position="3575"/>
        <end position="3596"/>
    </location>
</feature>
<dbReference type="KEGG" id="nlo:107218640"/>
<feature type="domain" description="ABC transporter" evidence="8">
    <location>
        <begin position="2896"/>
        <end position="3124"/>
    </location>
</feature>
<feature type="transmembrane region" description="Helical" evidence="7">
    <location>
        <begin position="2724"/>
        <end position="2746"/>
    </location>
</feature>
<keyword evidence="5 7" id="KW-1133">Transmembrane helix</keyword>
<dbReference type="InterPro" id="IPR003439">
    <property type="entry name" value="ABC_transporter-like_ATP-bd"/>
</dbReference>
<organism evidence="10">
    <name type="scientific">Neodiprion lecontei</name>
    <name type="common">Redheaded pine sawfly</name>
    <dbReference type="NCBI Taxonomy" id="441921"/>
    <lineage>
        <taxon>Eukaryota</taxon>
        <taxon>Metazoa</taxon>
        <taxon>Ecdysozoa</taxon>
        <taxon>Arthropoda</taxon>
        <taxon>Hexapoda</taxon>
        <taxon>Insecta</taxon>
        <taxon>Pterygota</taxon>
        <taxon>Neoptera</taxon>
        <taxon>Endopterygota</taxon>
        <taxon>Hymenoptera</taxon>
        <taxon>Tenthredinoidea</taxon>
        <taxon>Diprionidae</taxon>
        <taxon>Diprioninae</taxon>
        <taxon>Neodiprion</taxon>
    </lineage>
</organism>
<feature type="transmembrane region" description="Helical" evidence="7">
    <location>
        <begin position="3288"/>
        <end position="3311"/>
    </location>
</feature>
<dbReference type="Gene3D" id="3.40.50.300">
    <property type="entry name" value="P-loop containing nucleotide triphosphate hydrolases"/>
    <property type="match status" value="2"/>
</dbReference>
<dbReference type="PANTHER" id="PTHR19229:SF250">
    <property type="entry name" value="ABC TRANSPORTER DOMAIN-CONTAINING PROTEIN-RELATED"/>
    <property type="match status" value="1"/>
</dbReference>
<evidence type="ECO:0000256" key="4">
    <source>
        <dbReference type="ARBA" id="ARBA00022840"/>
    </source>
</evidence>
<sequence>MIGDQLCLLLWKNYVVRKRNPGMLALVLLWPVLVFLVLYAVRDNTDPEYNPTCQFPARLMPQNEFLPFLQNFICTLGNPCKPLSEYEEVPSYKNAKLGPLLNALQPMIKNETTFSVVKALPKSIKFFKSMAEVLTRPGVKKIFERGISLGDLFSDHDEIRDLIQREVPNFSPVVVDNILNASIKLQYLAAAFGSSNMDGIICTPESLKQFLILETDEDLLKVSKALCSLNSTLIPELLQRLTEQLDFNGLFSMVNLVMAKFSSYDIFRDLQQTADSILSLRMVDLHVPKKLRLQEWLPKIIPLFRNVTFKEINLSFITDAIDLLDPIFQNEANWPIARNGFLKLNLMLQMVKNTFQNNSIDPSTHESVFTMTENILTNLNTSFHSYEAVNVGKILDAAWEVLLGGTKLTKILLSEHQGDIEVTAEVFDSLRNFFPKKIMNNLSYLISLTDVIVQATHHVATLHFETSKRIWDIAQNHTSLVRSILMTNPTIYRKIVESLSQLDIVENFLQINKGAGEVFCDQKMLQKIINDSKDSPQDYRATLNILCSEEGKKFLTEIYDSFNFKNFEHLVQNMLDTFVYGAIGLPVPMSTSNLTTVIRSVKKFVLYLETPKSSKEPDWKIFAPSSTWSDTHRNMSPRGRLDILAIHLSIAKKVGLRSLSFGTIKPSLTKMDYLAETLVRSLKNEPMDWVKEVDEDVPQLVNAFYLTAANRSKVLNIFEISNFTHAYCKVSDPPHLIIYPKGTNETRLKRRICQISEYIEGKIHYGSENERKTSNFSLSQNSFDWTDFNKRVITIYSHIDRIIHIKYPEYNFTERHELKDLFINSWTKNITSRDGWEISVALLCKLGEILDSRLYEFMYHQQWETIKLWATAFSKVFQTIEDRITIIMDKNGTSSIGLNLMPETEIFEEIVLRNIKDGVNDVADLLTLKMQNLSAIIEYKTHETDWPCLKKQSVGEILDVRNGTRKIIREIERIACNPGFFINEWKQLFDIHTNGDRNYETPFDWTGGYKKFRRLVANLTKLSWESSIILGEPKISFNDVQNVFKHATRFVKSKFTDLTDWNNVVTSLDNKLNDLVSRNNYSTWSTDEIQNTKHDVDILTRFSVLAKYGSHVIYQILTVASDILNKGPKTDAFSILGFTDKSPIKIAYSHLPDLTATFITGLSSSSIMKKISSISKNPYGGPTCADVFHWFAEFRQEISPEDYTRLKNGTCDLDPINFNAFTDLLLNEGIVRTMPVKDYPLYAGRTILRMYEFGRAVKNAVTNGLKIKSPFTSEYWDAVGKKLTHDLKAHRTPQQIRYVDSENTLHVAVEFIAELLRHVAGSLQKIGIKKVPSGKFYLWDLVEDGDVRQLLKILEAHPSESISLAATIVRFDPTLAQPMLIRDLQHNMCDRHFGTGFWNNTEKINFLKRVCSFDPHQLLKSATSQEFYDLMYGPRSKVQRELSLSEYLADAVEAFSNLSKSQPDLTFKSNIFNITIWKGLDNDTWSIIQDTERSWLHYYFDKMNIEKLSNDRHDSISDDYKIPQIAQNLNGFDYIIQSLSLSFDLFFGGDIWSKLRAVYESKPVMKVTLSMAEDMPNLMLSVVHTFFNKEIQTSDVTALVMGKVKFCEVNKYLIEPKYMRRKGLLGSFSHLCQQLRNYDARDIIPIDASIPTSLFFNRNESNLTFARSETLILNHIKQLQSLIIKTMAEGFKDFRLPAYWTSFMAGNFKDFLTEYESMDPQSLVNMTARQISAFLESMLEIELGPAGRCSWCGSATNLLHTLNTQLSQHETYATLICLAEELDFAKIRVILFDKLNWKGILNKVNQIQTKGILNKGIRLDDVTEASSVPAFSAELNNTLHYLAEIAFRFSKVNNSVMYSCVNHKFDGSRVSKPTTYVNVFRILLTLIYENVYLLDTAYTHKKLSELGKMAEKTTLIWLPVVDTVLESDVNEVDELLHGALINVNMLTTDIVHNETKLYEILVSKQAKYFLQYSNTSFDIPSTSDVSQQLAKSLDSRKIQGKITIWRYEATTQLYWLKDILKNLEMIAAEAGHLLDVASGMDFSKDLSQASDSLEEVIQLLREETIDKFFDGFNELLDHTEPFISDPIVKDDLRTVLSTLESMEIFKNLGLLNTKYAIKEMFPNWPNLRSYLTKTLALPGDVTKALSGGKVNMLSVYSKERQAVSLTDTICSPEKLGEIIEFKGDETMIEEISASLCQLSSEQIQSITISLIKKLKFGTLFKDIMSASVKNILSNANLNEKEGVEIINNLGFAAKLVPLLKDAVTNMSDQFSADYLVANETESFSPSEKISFGKFLSDTGEMLCGQPVVEDTGRFYKVISNIRENGQEFNEDELTSLPNDFCRDTYKEISRIGAGKIVWSYVKPLLRGRILYTPQTKIIDSVMKEVNSTFFYIENFGILIDSFAKSMSALANLTELGDDLTDLNQILASDLMKIAVKSLSGPSLATDLANFDLGKLAWRMKNSHKLVEIVQMLNRLMDCVLTDRVIGFASEKELEEEAGRLIKTNDFLAGVVFMDESPVRIKRSYVEELPENITYKIRMDVDSVPSTSRLKNQFWTPGPDSSFIENLRYLRGFIQLQDSIDRALIKAKTQTKLEWQTVSQQMPYPCWKFFTFQSSLYESQGLQVCFFFALMVCVGAAVRHIVWERESQNAMVMSVMGLKPWRNTFAWFITSMIELSIVAICIHIILITGKILPHSDPVLVLFLLLDYVFASVTFCYMISTMFSSASLAAVTTVVMFLLTYMPYIIVIAMEASVKLTLKLLLCLSMSTSFCYGCLFAVRLEVQGIGLTWDAVWKETSPGDSMSLGLVLLTIAFDGCLYALIGYLVTKYTNSGRGFYGLRSISLWWADTRSFYGRPSYLAFENQVYFTNDAVELSASTHEDVGGDTSSLHENDEKQTGVRFDEVRKVYQTESGECVAVDDFSIKLMEGEVTTLLGRNGAGKTTVIKMLTGMEAPTSGQIWLPNSSSNKPNIGVCPQNNVLIGCLTAREHMIFYARLKNNEVGYDMDRDIDTMLTSMELNGQEDELVYRLSGGTQRRLCVCLAFLGSPTLVILDEPGAGVDPAARRRIWRLIDKHRIGRTVLLSTHHMDEADMLSDTVVIMHKGKILCSGSPLSLKSSYGHGYKITVCFPLQDSRTRTIQERRDDSQMVSEHLETLMTVLEEVVPNTLLKGVSNSEANIIIPFQRANGMANDMVEVMKILEDNQHIAGFSHFNVECDTLERIFLDMCTHADSGQMYPKPTSLESLNSISSIGLANPPDDVDLIDHEPKMPQSVIRQGKALLKKRWWHFSRDWCALLAALVLPTLFVAVAMGFSLIRPPSDNQPPLSLTPELYNTHPLRFYSIDNTSDKFHGSISLQLHNRFGDDYAGAWQTSPNDKQTCKCLDGDQVCYGLPPPYEGLIETFPGRPTLDWIVSTQQQYIERRYGGWSLSHMEPENKTGLFVVWYNNKGHHSLPAYINALNEAIFKANGASGHLTTINHPIKLSRDQLNRTSLLQHVADVGVALVLLVAFSLVGAQGAKELVRERLSEEKRIFYLAGVRPLTYWTTALIWDILVFAVSILLAVIVFEIFGLPAYVARDNLSSVCVILFLYAWAVIPFTHLAEKIFDDASLSNMVLFCLNTFIGVSSLATILIIDILGKTKTAEDFRNFLHQLLLIFPQYALGDGLVQMSKNDITASLLERFHMNTYKSPLSWELLGPHCLYLFAVGAILFAINLVVECRTLPDIFKQKVVYRNSEEDEDVARERIRVEKGLCNDVLKTINLRKEYKSVAGKNVAVQDLSFGIQAGECFGLFGVNGAGKSTTFKMLTTEIIPTAGEVVINDKEVGSGPLCSGDLGYCPQSNALDPFLTPHQSLTIHGEICGLRNVPRAVELSMKRFDLIKYAHQRVANLSGGNKRKLCAAISTMAPTQVVLMDEATSGMDPAAKYLVARAVKSILKNQGSVLITSHSVAECEDLCTRVGVLAKAGLKCIGSPQYLKHKYGEGYIVSLRFKSPTCLTDLLKAIATHLPGTSIASRQALAARFLVPRNHDMKLSTVFAKVKDLARELNDADYTLTQSSLDQVLVNLSEESDDERNFEHGSSSDSQLYSNLGAIHMNTMRRERFTPLPIS</sequence>
<proteinExistence type="predicted"/>
<evidence type="ECO:0000313" key="9">
    <source>
        <dbReference type="Proteomes" id="UP000829291"/>
    </source>
</evidence>
<feature type="transmembrane region" description="Helical" evidence="7">
    <location>
        <begin position="3690"/>
        <end position="3711"/>
    </location>
</feature>
<dbReference type="InterPro" id="IPR027417">
    <property type="entry name" value="P-loop_NTPase"/>
</dbReference>
<feature type="transmembrane region" description="Helical" evidence="7">
    <location>
        <begin position="21"/>
        <end position="41"/>
    </location>
</feature>
<dbReference type="Pfam" id="PF12698">
    <property type="entry name" value="ABC2_membrane_3"/>
    <property type="match status" value="2"/>
</dbReference>
<comment type="subcellular location">
    <subcellularLocation>
        <location evidence="1">Membrane</location>
        <topology evidence="1">Multi-pass membrane protein</topology>
    </subcellularLocation>
</comment>
<dbReference type="InParanoid" id="A0A6J0BEB9"/>
<feature type="transmembrane region" description="Helical" evidence="7">
    <location>
        <begin position="3608"/>
        <end position="3631"/>
    </location>
</feature>
<keyword evidence="4" id="KW-0067">ATP-binding</keyword>
<dbReference type="SUPFAM" id="SSF52540">
    <property type="entry name" value="P-loop containing nucleoside triphosphate hydrolases"/>
    <property type="match status" value="2"/>
</dbReference>
<dbReference type="RefSeq" id="XP_015512058.2">
    <property type="nucleotide sequence ID" value="XM_015656572.2"/>
</dbReference>
<dbReference type="Pfam" id="PF00005">
    <property type="entry name" value="ABC_tran"/>
    <property type="match status" value="2"/>
</dbReference>
<feature type="transmembrane region" description="Helical" evidence="7">
    <location>
        <begin position="2664"/>
        <end position="2685"/>
    </location>
</feature>
<dbReference type="GO" id="GO:0016887">
    <property type="term" value="F:ATP hydrolysis activity"/>
    <property type="evidence" value="ECO:0007669"/>
    <property type="project" value="InterPro"/>
</dbReference>
<feature type="transmembrane region" description="Helical" evidence="7">
    <location>
        <begin position="2623"/>
        <end position="2642"/>
    </location>
</feature>
<evidence type="ECO:0000256" key="3">
    <source>
        <dbReference type="ARBA" id="ARBA00022741"/>
    </source>
</evidence>
<accession>A0A6J0BEB9</accession>
<evidence type="ECO:0000313" key="10">
    <source>
        <dbReference type="RefSeq" id="XP_015512058.2"/>
    </source>
</evidence>
<dbReference type="InterPro" id="IPR003593">
    <property type="entry name" value="AAA+_ATPase"/>
</dbReference>
<dbReference type="PROSITE" id="PS50893">
    <property type="entry name" value="ABC_TRANSPORTER_2"/>
    <property type="match status" value="2"/>
</dbReference>
<dbReference type="GO" id="GO:0016020">
    <property type="term" value="C:membrane"/>
    <property type="evidence" value="ECO:0007669"/>
    <property type="project" value="UniProtKB-SubCell"/>
</dbReference>
<dbReference type="SMART" id="SM00382">
    <property type="entry name" value="AAA"/>
    <property type="match status" value="2"/>
</dbReference>
<feature type="transmembrane region" description="Helical" evidence="7">
    <location>
        <begin position="2800"/>
        <end position="2823"/>
    </location>
</feature>
<feature type="transmembrane region" description="Helical" evidence="7">
    <location>
        <begin position="3488"/>
        <end position="3510"/>
    </location>
</feature>
<keyword evidence="2 7" id="KW-0812">Transmembrane</keyword>
<dbReference type="Proteomes" id="UP000829291">
    <property type="component" value="Chromosome 1"/>
</dbReference>
<evidence type="ECO:0000256" key="2">
    <source>
        <dbReference type="ARBA" id="ARBA00022692"/>
    </source>
</evidence>
<reference evidence="10" key="1">
    <citation type="submission" date="2025-08" db="UniProtKB">
        <authorList>
            <consortium name="RefSeq"/>
        </authorList>
    </citation>
    <scope>IDENTIFICATION</scope>
    <source>
        <tissue evidence="10">Thorax and Abdomen</tissue>
    </source>
</reference>
<dbReference type="CDD" id="cd03263">
    <property type="entry name" value="ABC_subfamily_A"/>
    <property type="match status" value="2"/>
</dbReference>
<protein>
    <submittedName>
        <fullName evidence="10">Uncharacterized protein LOC107218640 isoform X1</fullName>
    </submittedName>
</protein>